<dbReference type="Proteomes" id="UP000016498">
    <property type="component" value="Unassembled WGS sequence"/>
</dbReference>
<gene>
    <name evidence="2" type="ORF">HMPREF1549_00921</name>
</gene>
<evidence type="ECO:0000313" key="3">
    <source>
        <dbReference type="Proteomes" id="UP000016498"/>
    </source>
</evidence>
<accession>U1RMV1</accession>
<evidence type="ECO:0000256" key="1">
    <source>
        <dbReference type="SAM" id="MobiDB-lite"/>
    </source>
</evidence>
<dbReference type="HOGENOM" id="CLU_2766590_0_0_11"/>
<dbReference type="EMBL" id="AWSD01000089">
    <property type="protein sequence ID" value="ERH20963.1"/>
    <property type="molecule type" value="Genomic_DNA"/>
</dbReference>
<organism evidence="2 3">
    <name type="scientific">Actinomyces johnsonii F0510</name>
    <dbReference type="NCBI Taxonomy" id="1227262"/>
    <lineage>
        <taxon>Bacteria</taxon>
        <taxon>Bacillati</taxon>
        <taxon>Actinomycetota</taxon>
        <taxon>Actinomycetes</taxon>
        <taxon>Actinomycetales</taxon>
        <taxon>Actinomycetaceae</taxon>
        <taxon>Actinomyces</taxon>
    </lineage>
</organism>
<proteinExistence type="predicted"/>
<feature type="region of interest" description="Disordered" evidence="1">
    <location>
        <begin position="1"/>
        <end position="48"/>
    </location>
</feature>
<dbReference type="AlphaFoldDB" id="U1RMV1"/>
<comment type="caution">
    <text evidence="2">The sequence shown here is derived from an EMBL/GenBank/DDBJ whole genome shotgun (WGS) entry which is preliminary data.</text>
</comment>
<name>U1RMV1_9ACTO</name>
<reference evidence="2 3" key="1">
    <citation type="submission" date="2013-06" db="EMBL/GenBank/DDBJ databases">
        <authorList>
            <person name="Weinstock G."/>
            <person name="Sodergren E."/>
            <person name="Lobos E.A."/>
            <person name="Fulton L."/>
            <person name="Fulton R."/>
            <person name="Courtney L."/>
            <person name="Fronick C."/>
            <person name="O'Laughlin M."/>
            <person name="Godfrey J."/>
            <person name="Wilson R.M."/>
            <person name="Miner T."/>
            <person name="Farmer C."/>
            <person name="Delehaunty K."/>
            <person name="Cordes M."/>
            <person name="Minx P."/>
            <person name="Tomlinson C."/>
            <person name="Chen J."/>
            <person name="Wollam A."/>
            <person name="Pepin K.H."/>
            <person name="Bhonagiri V."/>
            <person name="Zhang X."/>
            <person name="Warren W."/>
            <person name="Mitreva M."/>
            <person name="Mardis E.R."/>
            <person name="Wilson R.K."/>
        </authorList>
    </citation>
    <scope>NUCLEOTIDE SEQUENCE [LARGE SCALE GENOMIC DNA]</scope>
    <source>
        <strain evidence="2 3">F0510</strain>
    </source>
</reference>
<protein>
    <submittedName>
        <fullName evidence="2">Uncharacterized protein</fullName>
    </submittedName>
</protein>
<feature type="compositionally biased region" description="Low complexity" evidence="1">
    <location>
        <begin position="33"/>
        <end position="47"/>
    </location>
</feature>
<sequence>MKSNAPFTSGAAPSSRPPWGHDVGPFTRPAEPPQSRAPAASSTTARPVPGSAIEAILTTGPPFLRIVLD</sequence>
<evidence type="ECO:0000313" key="2">
    <source>
        <dbReference type="EMBL" id="ERH20963.1"/>
    </source>
</evidence>